<organism evidence="2 3">
    <name type="scientific">Exophiala xenobiotica</name>
    <dbReference type="NCBI Taxonomy" id="348802"/>
    <lineage>
        <taxon>Eukaryota</taxon>
        <taxon>Fungi</taxon>
        <taxon>Dikarya</taxon>
        <taxon>Ascomycota</taxon>
        <taxon>Pezizomycotina</taxon>
        <taxon>Eurotiomycetes</taxon>
        <taxon>Chaetothyriomycetidae</taxon>
        <taxon>Chaetothyriales</taxon>
        <taxon>Herpotrichiellaceae</taxon>
        <taxon>Exophiala</taxon>
    </lineage>
</organism>
<reference evidence="2 3" key="1">
    <citation type="submission" date="2015-01" db="EMBL/GenBank/DDBJ databases">
        <title>The Genome Sequence of Exophiala xenobiotica CBS118157.</title>
        <authorList>
            <consortium name="The Broad Institute Genomics Platform"/>
            <person name="Cuomo C."/>
            <person name="de Hoog S."/>
            <person name="Gorbushina A."/>
            <person name="Stielow B."/>
            <person name="Teixiera M."/>
            <person name="Abouelleil A."/>
            <person name="Chapman S.B."/>
            <person name="Priest M."/>
            <person name="Young S.K."/>
            <person name="Wortman J."/>
            <person name="Nusbaum C."/>
            <person name="Birren B."/>
        </authorList>
    </citation>
    <scope>NUCLEOTIDE SEQUENCE [LARGE SCALE GENOMIC DNA]</scope>
    <source>
        <strain evidence="2 3">CBS 118157</strain>
    </source>
</reference>
<dbReference type="STRING" id="348802.A0A0D2E3R7"/>
<evidence type="ECO:0000313" key="2">
    <source>
        <dbReference type="EMBL" id="KIW50088.1"/>
    </source>
</evidence>
<dbReference type="EMBL" id="KN847323">
    <property type="protein sequence ID" value="KIW50088.1"/>
    <property type="molecule type" value="Genomic_DNA"/>
</dbReference>
<keyword evidence="3" id="KW-1185">Reference proteome</keyword>
<dbReference type="RefSeq" id="XP_013310672.1">
    <property type="nucleotide sequence ID" value="XM_013455218.1"/>
</dbReference>
<dbReference type="GeneID" id="25333616"/>
<dbReference type="HOGENOM" id="CLU_1865146_0_0_1"/>
<proteinExistence type="predicted"/>
<gene>
    <name evidence="2" type="ORF">PV05_11708</name>
</gene>
<dbReference type="OrthoDB" id="4321464at2759"/>
<name>A0A0D2E3R7_9EURO</name>
<sequence>MVIDPLTALGIASNIISFIDFGIQVLAKGHELHKSATGRVIEHDEFHIATGRLQQLREGIDSSLQSLSSRTSLTRAEEALQEITAECQEISKEFQDALSTFTAEPEIKSWTTFIERFETSSYPKTSNKSFSNTLLAP</sequence>
<keyword evidence="1" id="KW-0175">Coiled coil</keyword>
<evidence type="ECO:0000313" key="3">
    <source>
        <dbReference type="Proteomes" id="UP000054342"/>
    </source>
</evidence>
<feature type="coiled-coil region" evidence="1">
    <location>
        <begin position="73"/>
        <end position="100"/>
    </location>
</feature>
<evidence type="ECO:0000256" key="1">
    <source>
        <dbReference type="SAM" id="Coils"/>
    </source>
</evidence>
<protein>
    <submittedName>
        <fullName evidence="2">Uncharacterized protein</fullName>
    </submittedName>
</protein>
<dbReference type="Proteomes" id="UP000054342">
    <property type="component" value="Unassembled WGS sequence"/>
</dbReference>
<dbReference type="AlphaFoldDB" id="A0A0D2E3R7"/>
<accession>A0A0D2E3R7</accession>